<evidence type="ECO:0000313" key="1">
    <source>
        <dbReference type="EMBL" id="AVK76311.1"/>
    </source>
</evidence>
<proteinExistence type="predicted"/>
<dbReference type="KEGG" id="vg:36842254"/>
<dbReference type="GeneID" id="36842254"/>
<dbReference type="Proteomes" id="UP000249287">
    <property type="component" value="Segment"/>
</dbReference>
<accession>A0A2U7UCX4</accession>
<name>A0A2U7UCX4_9VIRU</name>
<organism evidence="1">
    <name type="scientific">Pandoravirus neocaledonia</name>
    <dbReference type="NCBI Taxonomy" id="2107708"/>
    <lineage>
        <taxon>Viruses</taxon>
        <taxon>Pandoravirus</taxon>
    </lineage>
</organism>
<dbReference type="RefSeq" id="YP_009482314.1">
    <property type="nucleotide sequence ID" value="NC_037666.1"/>
</dbReference>
<sequence length="76" mass="8084">MNSGCAHAMAQRVARNASFNACVRATWTAAIAREQTDAPTRSRSVLDGDGLLALLGVNTRGAPAHIESTRATHPRR</sequence>
<gene>
    <name evidence="1" type="ORF">pneo_cds_704</name>
</gene>
<reference evidence="1" key="1">
    <citation type="journal article" date="2018" name="Nat. Commun.">
        <title>Diversity and evolution of the emerging Pandoraviridae family.</title>
        <authorList>
            <person name="Legendre M."/>
            <person name="Fabre E."/>
            <person name="Poirot O."/>
            <person name="Jeudy S."/>
            <person name="Lartigue A."/>
            <person name="Alempic J.M."/>
            <person name="Beucher L."/>
            <person name="Philippe N."/>
            <person name="Bertaux L."/>
            <person name="Christo-Foroux E."/>
            <person name="Labadie K."/>
            <person name="Coute Y."/>
            <person name="Abergel C."/>
            <person name="Claverie J.M."/>
        </authorList>
    </citation>
    <scope>NUCLEOTIDE SEQUENCE [LARGE SCALE GENOMIC DNA]</scope>
    <source>
        <strain evidence="1">Neocaledonia</strain>
    </source>
</reference>
<dbReference type="EMBL" id="MG011690">
    <property type="protein sequence ID" value="AVK76311.1"/>
    <property type="molecule type" value="Genomic_DNA"/>
</dbReference>
<protein>
    <submittedName>
        <fullName evidence="1">Uncharacterized protein</fullName>
    </submittedName>
</protein>